<dbReference type="PROSITE" id="PS00107">
    <property type="entry name" value="PROTEIN_KINASE_ATP"/>
    <property type="match status" value="1"/>
</dbReference>
<dbReference type="PANTHER" id="PTHR27008:SF585">
    <property type="entry name" value="PROTEIN KINASE DOMAIN-CONTAINING PROTEIN"/>
    <property type="match status" value="1"/>
</dbReference>
<dbReference type="CDD" id="cd14066">
    <property type="entry name" value="STKc_IRAK"/>
    <property type="match status" value="1"/>
</dbReference>
<dbReference type="Pfam" id="PF13855">
    <property type="entry name" value="LRR_8"/>
    <property type="match status" value="4"/>
</dbReference>
<dbReference type="Gene3D" id="3.80.10.10">
    <property type="entry name" value="Ribonuclease Inhibitor"/>
    <property type="match status" value="3"/>
</dbReference>
<evidence type="ECO:0000256" key="9">
    <source>
        <dbReference type="ARBA" id="ARBA00022729"/>
    </source>
</evidence>
<keyword evidence="16" id="KW-0675">Receptor</keyword>
<dbReference type="PROSITE" id="PS00108">
    <property type="entry name" value="PROTEIN_KINASE_ST"/>
    <property type="match status" value="1"/>
</dbReference>
<evidence type="ECO:0000256" key="18">
    <source>
        <dbReference type="ARBA" id="ARBA00047899"/>
    </source>
</evidence>
<keyword evidence="6" id="KW-0433">Leucine-rich repeat</keyword>
<gene>
    <name evidence="23" type="ORF">MIMGU_mgv1a001395mg</name>
</gene>
<dbReference type="Gene3D" id="1.10.510.10">
    <property type="entry name" value="Transferase(Phosphotransferase) domain 1"/>
    <property type="match status" value="1"/>
</dbReference>
<keyword evidence="13 20" id="KW-0067">ATP-binding</keyword>
<dbReference type="FunFam" id="3.30.200.20:FF:000661">
    <property type="entry name" value="Serine-threonine protein kinase plant-type"/>
    <property type="match status" value="1"/>
</dbReference>
<dbReference type="InterPro" id="IPR051809">
    <property type="entry name" value="Plant_receptor-like_S/T_kinase"/>
</dbReference>
<dbReference type="SUPFAM" id="SSF52058">
    <property type="entry name" value="L domain-like"/>
    <property type="match status" value="2"/>
</dbReference>
<dbReference type="GO" id="GO:0006952">
    <property type="term" value="P:defense response"/>
    <property type="evidence" value="ECO:0007669"/>
    <property type="project" value="UniProtKB-ARBA"/>
</dbReference>
<dbReference type="InterPro" id="IPR008271">
    <property type="entry name" value="Ser/Thr_kinase_AS"/>
</dbReference>
<dbReference type="InterPro" id="IPR011009">
    <property type="entry name" value="Kinase-like_dom_sf"/>
</dbReference>
<evidence type="ECO:0000256" key="8">
    <source>
        <dbReference type="ARBA" id="ARBA00022692"/>
    </source>
</evidence>
<evidence type="ECO:0000259" key="22">
    <source>
        <dbReference type="PROSITE" id="PS50011"/>
    </source>
</evidence>
<evidence type="ECO:0000256" key="3">
    <source>
        <dbReference type="ARBA" id="ARBA00022475"/>
    </source>
</evidence>
<keyword evidence="14 21" id="KW-1133">Transmembrane helix</keyword>
<dbReference type="FunFam" id="1.10.510.10:FF:000358">
    <property type="entry name" value="Putative leucine-rich repeat receptor-like serine/threonine-protein kinase"/>
    <property type="match status" value="1"/>
</dbReference>
<dbReference type="Proteomes" id="UP000030748">
    <property type="component" value="Unassembled WGS sequence"/>
</dbReference>
<evidence type="ECO:0000256" key="19">
    <source>
        <dbReference type="ARBA" id="ARBA00048679"/>
    </source>
</evidence>
<dbReference type="SMART" id="SM00369">
    <property type="entry name" value="LRR_TYP"/>
    <property type="match status" value="7"/>
</dbReference>
<dbReference type="PANTHER" id="PTHR27008">
    <property type="entry name" value="OS04G0122200 PROTEIN"/>
    <property type="match status" value="1"/>
</dbReference>
<evidence type="ECO:0000256" key="2">
    <source>
        <dbReference type="ARBA" id="ARBA00012513"/>
    </source>
</evidence>
<keyword evidence="8 21" id="KW-0812">Transmembrane</keyword>
<dbReference type="GO" id="GO:0051707">
    <property type="term" value="P:response to other organism"/>
    <property type="evidence" value="ECO:0007669"/>
    <property type="project" value="UniProtKB-ARBA"/>
</dbReference>
<evidence type="ECO:0000256" key="21">
    <source>
        <dbReference type="SAM" id="Phobius"/>
    </source>
</evidence>
<dbReference type="SUPFAM" id="SSF56112">
    <property type="entry name" value="Protein kinase-like (PK-like)"/>
    <property type="match status" value="1"/>
</dbReference>
<dbReference type="GO" id="GO:0004674">
    <property type="term" value="F:protein serine/threonine kinase activity"/>
    <property type="evidence" value="ECO:0007669"/>
    <property type="project" value="UniProtKB-KW"/>
</dbReference>
<dbReference type="EMBL" id="KI632147">
    <property type="protein sequence ID" value="EYU23937.1"/>
    <property type="molecule type" value="Genomic_DNA"/>
</dbReference>
<name>A0A022Q5M4_ERYGU</name>
<evidence type="ECO:0000256" key="5">
    <source>
        <dbReference type="ARBA" id="ARBA00022553"/>
    </source>
</evidence>
<keyword evidence="24" id="KW-1185">Reference proteome</keyword>
<evidence type="ECO:0000256" key="16">
    <source>
        <dbReference type="ARBA" id="ARBA00023170"/>
    </source>
</evidence>
<dbReference type="InterPro" id="IPR032675">
    <property type="entry name" value="LRR_dom_sf"/>
</dbReference>
<dbReference type="PROSITE" id="PS50011">
    <property type="entry name" value="PROTEIN_KINASE_DOM"/>
    <property type="match status" value="1"/>
</dbReference>
<dbReference type="GO" id="GO:0005524">
    <property type="term" value="F:ATP binding"/>
    <property type="evidence" value="ECO:0007669"/>
    <property type="project" value="UniProtKB-UniRule"/>
</dbReference>
<keyword evidence="5" id="KW-0597">Phosphoprotein</keyword>
<evidence type="ECO:0000256" key="11">
    <source>
        <dbReference type="ARBA" id="ARBA00022741"/>
    </source>
</evidence>
<dbReference type="Pfam" id="PF00560">
    <property type="entry name" value="LRR_1"/>
    <property type="match status" value="2"/>
</dbReference>
<protein>
    <recommendedName>
        <fullName evidence="2">non-specific serine/threonine protein kinase</fullName>
        <ecNumber evidence="2">2.7.11.1</ecNumber>
    </recommendedName>
</protein>
<feature type="domain" description="Protein kinase" evidence="22">
    <location>
        <begin position="531"/>
        <end position="812"/>
    </location>
</feature>
<dbReference type="InterPro" id="IPR017441">
    <property type="entry name" value="Protein_kinase_ATP_BS"/>
</dbReference>
<keyword evidence="17" id="KW-0325">Glycoprotein</keyword>
<evidence type="ECO:0000256" key="14">
    <source>
        <dbReference type="ARBA" id="ARBA00022989"/>
    </source>
</evidence>
<comment type="catalytic activity">
    <reaction evidence="19">
        <text>L-seryl-[protein] + ATP = O-phospho-L-seryl-[protein] + ADP + H(+)</text>
        <dbReference type="Rhea" id="RHEA:17989"/>
        <dbReference type="Rhea" id="RHEA-COMP:9863"/>
        <dbReference type="Rhea" id="RHEA-COMP:11604"/>
        <dbReference type="ChEBI" id="CHEBI:15378"/>
        <dbReference type="ChEBI" id="CHEBI:29999"/>
        <dbReference type="ChEBI" id="CHEBI:30616"/>
        <dbReference type="ChEBI" id="CHEBI:83421"/>
        <dbReference type="ChEBI" id="CHEBI:456216"/>
        <dbReference type="EC" id="2.7.11.1"/>
    </reaction>
</comment>
<evidence type="ECO:0000256" key="6">
    <source>
        <dbReference type="ARBA" id="ARBA00022614"/>
    </source>
</evidence>
<keyword evidence="15 21" id="KW-0472">Membrane</keyword>
<keyword evidence="4" id="KW-0723">Serine/threonine-protein kinase</keyword>
<comment type="subcellular location">
    <subcellularLocation>
        <location evidence="1">Cell membrane</location>
        <topology evidence="1">Single-pass membrane protein</topology>
    </subcellularLocation>
</comment>
<evidence type="ECO:0000256" key="15">
    <source>
        <dbReference type="ARBA" id="ARBA00023136"/>
    </source>
</evidence>
<evidence type="ECO:0000256" key="1">
    <source>
        <dbReference type="ARBA" id="ARBA00004162"/>
    </source>
</evidence>
<comment type="catalytic activity">
    <reaction evidence="18">
        <text>L-threonyl-[protein] + ATP = O-phospho-L-threonyl-[protein] + ADP + H(+)</text>
        <dbReference type="Rhea" id="RHEA:46608"/>
        <dbReference type="Rhea" id="RHEA-COMP:11060"/>
        <dbReference type="Rhea" id="RHEA-COMP:11605"/>
        <dbReference type="ChEBI" id="CHEBI:15378"/>
        <dbReference type="ChEBI" id="CHEBI:30013"/>
        <dbReference type="ChEBI" id="CHEBI:30616"/>
        <dbReference type="ChEBI" id="CHEBI:61977"/>
        <dbReference type="ChEBI" id="CHEBI:456216"/>
        <dbReference type="EC" id="2.7.11.1"/>
    </reaction>
</comment>
<keyword evidence="7" id="KW-0808">Transferase</keyword>
<evidence type="ECO:0000313" key="23">
    <source>
        <dbReference type="EMBL" id="EYU23937.1"/>
    </source>
</evidence>
<evidence type="ECO:0000256" key="10">
    <source>
        <dbReference type="ARBA" id="ARBA00022737"/>
    </source>
</evidence>
<dbReference type="InterPro" id="IPR003591">
    <property type="entry name" value="Leu-rich_rpt_typical-subtyp"/>
</dbReference>
<dbReference type="FunFam" id="3.80.10.10:FF:000095">
    <property type="entry name" value="LRR receptor-like serine/threonine-protein kinase GSO1"/>
    <property type="match status" value="1"/>
</dbReference>
<evidence type="ECO:0000256" key="17">
    <source>
        <dbReference type="ARBA" id="ARBA00023180"/>
    </source>
</evidence>
<keyword evidence="3" id="KW-1003">Cell membrane</keyword>
<evidence type="ECO:0000256" key="13">
    <source>
        <dbReference type="ARBA" id="ARBA00022840"/>
    </source>
</evidence>
<evidence type="ECO:0000256" key="20">
    <source>
        <dbReference type="PROSITE-ProRule" id="PRU10141"/>
    </source>
</evidence>
<organism evidence="23 24">
    <name type="scientific">Erythranthe guttata</name>
    <name type="common">Yellow monkey flower</name>
    <name type="synonym">Mimulus guttatus</name>
    <dbReference type="NCBI Taxonomy" id="4155"/>
    <lineage>
        <taxon>Eukaryota</taxon>
        <taxon>Viridiplantae</taxon>
        <taxon>Streptophyta</taxon>
        <taxon>Embryophyta</taxon>
        <taxon>Tracheophyta</taxon>
        <taxon>Spermatophyta</taxon>
        <taxon>Magnoliopsida</taxon>
        <taxon>eudicotyledons</taxon>
        <taxon>Gunneridae</taxon>
        <taxon>Pentapetalae</taxon>
        <taxon>asterids</taxon>
        <taxon>lamiids</taxon>
        <taxon>Lamiales</taxon>
        <taxon>Phrymaceae</taxon>
        <taxon>Erythranthe</taxon>
    </lineage>
</organism>
<keyword evidence="12" id="KW-0418">Kinase</keyword>
<dbReference type="Gene3D" id="3.30.200.20">
    <property type="entry name" value="Phosphorylase Kinase, domain 1"/>
    <property type="match status" value="1"/>
</dbReference>
<keyword evidence="9" id="KW-0732">Signal</keyword>
<feature type="binding site" evidence="20">
    <location>
        <position position="559"/>
    </location>
    <ligand>
        <name>ATP</name>
        <dbReference type="ChEBI" id="CHEBI:30616"/>
    </ligand>
</feature>
<dbReference type="SMART" id="SM00220">
    <property type="entry name" value="S_TKc"/>
    <property type="match status" value="1"/>
</dbReference>
<dbReference type="STRING" id="4155.A0A022Q5M4"/>
<evidence type="ECO:0000313" key="24">
    <source>
        <dbReference type="Proteomes" id="UP000030748"/>
    </source>
</evidence>
<feature type="transmembrane region" description="Helical" evidence="21">
    <location>
        <begin position="476"/>
        <end position="496"/>
    </location>
</feature>
<dbReference type="Pfam" id="PF00069">
    <property type="entry name" value="Pkinase"/>
    <property type="match status" value="1"/>
</dbReference>
<keyword evidence="11 20" id="KW-0547">Nucleotide-binding</keyword>
<reference evidence="23 24" key="1">
    <citation type="journal article" date="2013" name="Proc. Natl. Acad. Sci. U.S.A.">
        <title>Fine-scale variation in meiotic recombination in Mimulus inferred from population shotgun sequencing.</title>
        <authorList>
            <person name="Hellsten U."/>
            <person name="Wright K.M."/>
            <person name="Jenkins J."/>
            <person name="Shu S."/>
            <person name="Yuan Y."/>
            <person name="Wessler S.R."/>
            <person name="Schmutz J."/>
            <person name="Willis J.H."/>
            <person name="Rokhsar D.S."/>
        </authorList>
    </citation>
    <scope>NUCLEOTIDE SEQUENCE [LARGE SCALE GENOMIC DNA]</scope>
    <source>
        <strain evidence="24">cv. DUN x IM62</strain>
    </source>
</reference>
<dbReference type="InterPro" id="IPR001611">
    <property type="entry name" value="Leu-rich_rpt"/>
</dbReference>
<evidence type="ECO:0000256" key="4">
    <source>
        <dbReference type="ARBA" id="ARBA00022527"/>
    </source>
</evidence>
<keyword evidence="10" id="KW-0677">Repeat</keyword>
<dbReference type="AlphaFoldDB" id="A0A022Q5M4"/>
<accession>A0A022Q5M4</accession>
<dbReference type="EC" id="2.7.11.1" evidence="2"/>
<dbReference type="InterPro" id="IPR000719">
    <property type="entry name" value="Prot_kinase_dom"/>
</dbReference>
<evidence type="ECO:0000256" key="12">
    <source>
        <dbReference type="ARBA" id="ARBA00022777"/>
    </source>
</evidence>
<evidence type="ECO:0000256" key="7">
    <source>
        <dbReference type="ARBA" id="ARBA00022679"/>
    </source>
</evidence>
<sequence length="826" mass="90773">MGNNTFSGPIPPSLGNSSKLRILNLQYNSLGGIIPQEFANLSSLQNLDVKYNQITGSIPQGIFRLSSIERIDLTGNSLSGSLPNDMCNSIPKLSGLFLSLNQLVGQIPFDIYKCNELQRLSLSLNNFNGSLPSSIGWLTKLQRLLLQRLLIGGNNLTGQSPNQELRFISSLTNCRFLYDVEVSLNQLDGVLPASIGNFSSSLQIFRAFGCRIRGSIPTQIGNLTNLRDLYLDNNELTGIVPTTIGKLKQLIRIYLEHNKLQGHIPIDLCQLSRLGDLYLSGNKLNGTIPACFGELNYLRRLYLDSNTLESDVPSNLWNLKDLLALNLSSNSLNGSFPPGIQNLKSIGDLDLSWNQLSGDIPSSIGGAESLFSLSLAHNKFQGSLPPSLGNLRGLELLDLSFNNFSGFIPKSLEGLTYLSYFNVSYNRLEGPIPTGGNFANFTAESFANNYRLCGATRLQVPPCGESTKKAASLVKYIVPSCLSAIILAIILILLLLRRRKSSKDLPESETSLIRSWRGSSYLELQRATNAFSESNILGSGSFGSVFIGTLSDGSTVAIKVFNLQYEKVAKSFSVELEVLRAIRHRNLIKIMDCCSNEDFKALVLEYMPNGSLEKWLYSHNCFLDLSQRLNIAIDVASALEYLHMGLDFPIVHCDLKPSNVLLDKDMTAHVGDFGIAKLFDQGELMTQTKTLATVGYMAPEYGGEGIVSTKGDVYSFGILLLEICTRKKPTDEMFGDEMSLKSWVSLSLNKNTIFEVVDANLVGREDDNFSAKEQCLSSILSLAMECLSISPSDRITMNEAVAKLAKIRTKFLAANNKLVDIQGLDP</sequence>
<dbReference type="GO" id="GO:0005886">
    <property type="term" value="C:plasma membrane"/>
    <property type="evidence" value="ECO:0007669"/>
    <property type="project" value="UniProtKB-SubCell"/>
</dbReference>
<dbReference type="FunFam" id="3.80.10.10:FF:000041">
    <property type="entry name" value="LRR receptor-like serine/threonine-protein kinase ERECTA"/>
    <property type="match status" value="1"/>
</dbReference>
<proteinExistence type="predicted"/>